<organism evidence="2">
    <name type="scientific">Anopheles darlingi</name>
    <name type="common">Mosquito</name>
    <dbReference type="NCBI Taxonomy" id="43151"/>
    <lineage>
        <taxon>Eukaryota</taxon>
        <taxon>Metazoa</taxon>
        <taxon>Ecdysozoa</taxon>
        <taxon>Arthropoda</taxon>
        <taxon>Hexapoda</taxon>
        <taxon>Insecta</taxon>
        <taxon>Pterygota</taxon>
        <taxon>Neoptera</taxon>
        <taxon>Endopterygota</taxon>
        <taxon>Diptera</taxon>
        <taxon>Nematocera</taxon>
        <taxon>Culicoidea</taxon>
        <taxon>Culicidae</taxon>
        <taxon>Anophelinae</taxon>
        <taxon>Anopheles</taxon>
    </lineage>
</organism>
<protein>
    <submittedName>
        <fullName evidence="2">Putative secreted protein</fullName>
    </submittedName>
</protein>
<evidence type="ECO:0000313" key="2">
    <source>
        <dbReference type="EMBL" id="MBW74579.1"/>
    </source>
</evidence>
<sequence length="74" mass="8486">MAVLRDPVFTVWIFLLESASLCDAVLERRFSRRQRYTGWCFFGVLALTRVEPRGFNDRRPSLRGSSTAGCWLSG</sequence>
<dbReference type="EMBL" id="GGFL01010401">
    <property type="protein sequence ID" value="MBW74579.1"/>
    <property type="molecule type" value="Transcribed_RNA"/>
</dbReference>
<accession>A0A2M4DAL0</accession>
<feature type="signal peptide" evidence="1">
    <location>
        <begin position="1"/>
        <end position="24"/>
    </location>
</feature>
<evidence type="ECO:0000256" key="1">
    <source>
        <dbReference type="SAM" id="SignalP"/>
    </source>
</evidence>
<proteinExistence type="predicted"/>
<feature type="chain" id="PRO_5014772923" evidence="1">
    <location>
        <begin position="25"/>
        <end position="74"/>
    </location>
</feature>
<keyword evidence="1" id="KW-0732">Signal</keyword>
<name>A0A2M4DAL0_ANODA</name>
<dbReference type="AlphaFoldDB" id="A0A2M4DAL0"/>
<reference evidence="2" key="1">
    <citation type="submission" date="2018-01" db="EMBL/GenBank/DDBJ databases">
        <title>An insight into the sialome of Amazonian anophelines.</title>
        <authorList>
            <person name="Ribeiro J.M."/>
            <person name="Scarpassa V."/>
            <person name="Calvo E."/>
        </authorList>
    </citation>
    <scope>NUCLEOTIDE SEQUENCE</scope>
</reference>